<evidence type="ECO:0000256" key="3">
    <source>
        <dbReference type="ARBA" id="ARBA00023277"/>
    </source>
</evidence>
<dbReference type="InterPro" id="IPR008183">
    <property type="entry name" value="Aldose_1/G6P_1-epimerase"/>
</dbReference>
<dbReference type="RefSeq" id="WP_072613820.1">
    <property type="nucleotide sequence ID" value="NZ_AP017935.1"/>
</dbReference>
<dbReference type="GO" id="GO:0004034">
    <property type="term" value="F:aldose 1-epimerase activity"/>
    <property type="evidence" value="ECO:0007669"/>
    <property type="project" value="TreeGrafter"/>
</dbReference>
<dbReference type="GeneID" id="99674366"/>
<keyword evidence="3" id="KW-0119">Carbohydrate metabolism</keyword>
<gene>
    <name evidence="4" type="ORF">LES8486_00268</name>
    <name evidence="5" type="ORF">LES9216_00415</name>
</gene>
<dbReference type="EC" id="5.1.3.21" evidence="5"/>
<dbReference type="KEGG" id="lsu:A6B45_06140"/>
<comment type="similarity">
    <text evidence="1">Belongs to the aldose epimerase family.</text>
</comment>
<dbReference type="Proteomes" id="UP000237923">
    <property type="component" value="Unassembled WGS sequence"/>
</dbReference>
<evidence type="ECO:0000313" key="6">
    <source>
        <dbReference type="Proteomes" id="UP000237923"/>
    </source>
</evidence>
<reference evidence="5 6" key="1">
    <citation type="submission" date="2018-02" db="EMBL/GenBank/DDBJ databases">
        <authorList>
            <person name="Cohen D.B."/>
            <person name="Kent A.D."/>
        </authorList>
    </citation>
    <scope>NUCLEOTIDE SEQUENCE [LARGE SCALE GENOMIC DNA]</scope>
    <source>
        <strain evidence="5 6">CECT 9216</strain>
    </source>
</reference>
<dbReference type="InterPro" id="IPR011013">
    <property type="entry name" value="Gal_mutarotase_sf_dom"/>
</dbReference>
<evidence type="ECO:0000313" key="5">
    <source>
        <dbReference type="EMBL" id="SPE06519.1"/>
    </source>
</evidence>
<organism evidence="5 6">
    <name type="scientific">Leuconostoc suionicum</name>
    <dbReference type="NCBI Taxonomy" id="1511761"/>
    <lineage>
        <taxon>Bacteria</taxon>
        <taxon>Bacillati</taxon>
        <taxon>Bacillota</taxon>
        <taxon>Bacilli</taxon>
        <taxon>Lactobacillales</taxon>
        <taxon>Lactobacillaceae</taxon>
        <taxon>Leuconostoc</taxon>
    </lineage>
</organism>
<dbReference type="InterPro" id="IPR014718">
    <property type="entry name" value="GH-type_carb-bd"/>
</dbReference>
<sequence length="331" mass="37076">MKVTEEVFGTLPNGEKVTAFTLENINHTQVTVISYGATWQSFSIERLGEKKELLVQFDDLEHYLDNPFHFGNTIGRVGGRLSKTSYNLSGTAFTLTPNENGHVLHSSVNGFDTINWQGTARNMGTAAEVVLSHTFDDEFPGQLQMNVTYTLYDDDKLTIKFSGESTEPTLYNPMTHVYFNLAGKDADITNHELRVASHKHVEVDAETIPTGRLVENQHSKFDFAQLRKIGDDQFDDAWLLDEQRDEVGVIVREPVSGRTLTVDSDRNGVVIFMTNPGIKDHDDDWAENAPFTALAVEMQTLPDAVNHEGFGDIVLPANQVKEYTVTYKITD</sequence>
<evidence type="ECO:0000256" key="2">
    <source>
        <dbReference type="ARBA" id="ARBA00023235"/>
    </source>
</evidence>
<dbReference type="InterPro" id="IPR047215">
    <property type="entry name" value="Galactose_mutarotase-like"/>
</dbReference>
<dbReference type="EMBL" id="OKQU01000001">
    <property type="protein sequence ID" value="SPE06519.1"/>
    <property type="molecule type" value="Genomic_DNA"/>
</dbReference>
<dbReference type="Gene3D" id="2.70.98.10">
    <property type="match status" value="1"/>
</dbReference>
<dbReference type="GO" id="GO:0005737">
    <property type="term" value="C:cytoplasm"/>
    <property type="evidence" value="ECO:0007669"/>
    <property type="project" value="TreeGrafter"/>
</dbReference>
<dbReference type="PANTHER" id="PTHR10091">
    <property type="entry name" value="ALDOSE-1-EPIMERASE"/>
    <property type="match status" value="1"/>
</dbReference>
<evidence type="ECO:0000256" key="1">
    <source>
        <dbReference type="ARBA" id="ARBA00006206"/>
    </source>
</evidence>
<dbReference type="GO" id="GO:0050558">
    <property type="term" value="F:maltose epimerase activity"/>
    <property type="evidence" value="ECO:0007669"/>
    <property type="project" value="UniProtKB-EC"/>
</dbReference>
<keyword evidence="7" id="KW-1185">Reference proteome</keyword>
<dbReference type="SUPFAM" id="SSF74650">
    <property type="entry name" value="Galactose mutarotase-like"/>
    <property type="match status" value="1"/>
</dbReference>
<dbReference type="Pfam" id="PF01263">
    <property type="entry name" value="Aldose_epim"/>
    <property type="match status" value="1"/>
</dbReference>
<proteinExistence type="inferred from homology"/>
<dbReference type="GO" id="GO:0006006">
    <property type="term" value="P:glucose metabolic process"/>
    <property type="evidence" value="ECO:0007669"/>
    <property type="project" value="TreeGrafter"/>
</dbReference>
<dbReference type="GO" id="GO:0030246">
    <property type="term" value="F:carbohydrate binding"/>
    <property type="evidence" value="ECO:0007669"/>
    <property type="project" value="InterPro"/>
</dbReference>
<dbReference type="GO" id="GO:0033499">
    <property type="term" value="P:galactose catabolic process via UDP-galactose, Leloir pathway"/>
    <property type="evidence" value="ECO:0007669"/>
    <property type="project" value="TreeGrafter"/>
</dbReference>
<protein>
    <submittedName>
        <fullName evidence="5">Maltose epimerase</fullName>
        <ecNumber evidence="5">5.1.3.21</ecNumber>
    </submittedName>
</protein>
<dbReference type="AlphaFoldDB" id="A0A2N9K7P6"/>
<evidence type="ECO:0000313" key="7">
    <source>
        <dbReference type="Proteomes" id="UP000239237"/>
    </source>
</evidence>
<dbReference type="Proteomes" id="UP000239237">
    <property type="component" value="Unassembled WGS sequence"/>
</dbReference>
<keyword evidence="2 5" id="KW-0413">Isomerase</keyword>
<accession>A0A2N9K7P6</accession>
<name>A0A2N9K7P6_9LACO</name>
<dbReference type="EMBL" id="OKQR01000001">
    <property type="protein sequence ID" value="SPD91294.1"/>
    <property type="molecule type" value="Genomic_DNA"/>
</dbReference>
<evidence type="ECO:0000313" key="4">
    <source>
        <dbReference type="EMBL" id="SPD91294.1"/>
    </source>
</evidence>
<reference evidence="4 7" key="2">
    <citation type="submission" date="2018-02" db="EMBL/GenBank/DDBJ databases">
        <authorList>
            <person name="Rodrigo-Torres L."/>
            <person name="Arahal R. D."/>
            <person name="Lucena T."/>
        </authorList>
    </citation>
    <scope>NUCLEOTIDE SEQUENCE [LARGE SCALE GENOMIC DNA]</scope>
    <source>
        <strain evidence="4 7">CECT 8486</strain>
    </source>
</reference>
<dbReference type="PANTHER" id="PTHR10091:SF0">
    <property type="entry name" value="GALACTOSE MUTAROTASE"/>
    <property type="match status" value="1"/>
</dbReference>
<dbReference type="CDD" id="cd09019">
    <property type="entry name" value="galactose_mutarotase_like"/>
    <property type="match status" value="1"/>
</dbReference>